<comment type="similarity">
    <text evidence="1">Belongs to the ABC transporter superfamily.</text>
</comment>
<keyword evidence="7" id="KW-1185">Reference proteome</keyword>
<evidence type="ECO:0000313" key="7">
    <source>
        <dbReference type="Proteomes" id="UP000536685"/>
    </source>
</evidence>
<dbReference type="PROSITE" id="PS50893">
    <property type="entry name" value="ABC_TRANSPORTER_2"/>
    <property type="match status" value="1"/>
</dbReference>
<keyword evidence="2" id="KW-0813">Transport</keyword>
<dbReference type="GO" id="GO:0016887">
    <property type="term" value="F:ATP hydrolysis activity"/>
    <property type="evidence" value="ECO:0007669"/>
    <property type="project" value="InterPro"/>
</dbReference>
<evidence type="ECO:0000256" key="4">
    <source>
        <dbReference type="ARBA" id="ARBA00022840"/>
    </source>
</evidence>
<dbReference type="Pfam" id="PF00005">
    <property type="entry name" value="ABC_tran"/>
    <property type="match status" value="1"/>
</dbReference>
<evidence type="ECO:0000256" key="2">
    <source>
        <dbReference type="ARBA" id="ARBA00022448"/>
    </source>
</evidence>
<dbReference type="InterPro" id="IPR003593">
    <property type="entry name" value="AAA+_ATPase"/>
</dbReference>
<dbReference type="InterPro" id="IPR027417">
    <property type="entry name" value="P-loop_NTPase"/>
</dbReference>
<dbReference type="PANTHER" id="PTHR43335">
    <property type="entry name" value="ABC TRANSPORTER, ATP-BINDING PROTEIN"/>
    <property type="match status" value="1"/>
</dbReference>
<dbReference type="RefSeq" id="WP_184233516.1">
    <property type="nucleotide sequence ID" value="NZ_JACHMJ010000001.1"/>
</dbReference>
<dbReference type="SUPFAM" id="SSF52540">
    <property type="entry name" value="P-loop containing nucleoside triphosphate hydrolases"/>
    <property type="match status" value="1"/>
</dbReference>
<reference evidence="6 7" key="1">
    <citation type="submission" date="2020-08" db="EMBL/GenBank/DDBJ databases">
        <title>Sequencing the genomes of 1000 actinobacteria strains.</title>
        <authorList>
            <person name="Klenk H.-P."/>
        </authorList>
    </citation>
    <scope>NUCLEOTIDE SEQUENCE [LARGE SCALE GENOMIC DNA]</scope>
    <source>
        <strain evidence="6 7">DSM 105784</strain>
    </source>
</reference>
<evidence type="ECO:0000256" key="3">
    <source>
        <dbReference type="ARBA" id="ARBA00022741"/>
    </source>
</evidence>
<dbReference type="InterPro" id="IPR003439">
    <property type="entry name" value="ABC_transporter-like_ATP-bd"/>
</dbReference>
<sequence>MTKNHGIVVEHLGRSFGEVHAVRDASFTAEAGSVTALIGPNGSGKTTLMLMLASLLKPDTGTIRIAGFDPLTETTAVRRQLGWMPDVLGSWAALNVRTTLEITGRLYAMDAAASAARAAELLTVVGLDHLADQPTRVLSRGQKQRLSLARALVHDPSVLLLDEPASGLDPAARVDLRTLVRRLAGEGKTILVSSHVLSELDEMADTAVYIGAGVTASDESMAASRLTQRLWRIKAADGGALERALLDHGVPPGAITRDRLEVLTPLGGEAAASDLLTALVGSGVAISTFAPAVGDLEHTFLDLSKGANR</sequence>
<gene>
    <name evidence="6" type="ORF">HD599_000597</name>
</gene>
<dbReference type="Gene3D" id="3.40.50.300">
    <property type="entry name" value="P-loop containing nucleotide triphosphate hydrolases"/>
    <property type="match status" value="1"/>
</dbReference>
<evidence type="ECO:0000313" key="6">
    <source>
        <dbReference type="EMBL" id="MBB5842274.1"/>
    </source>
</evidence>
<proteinExistence type="inferred from homology"/>
<evidence type="ECO:0000259" key="5">
    <source>
        <dbReference type="PROSITE" id="PS50893"/>
    </source>
</evidence>
<dbReference type="AlphaFoldDB" id="A0A841AIK1"/>
<keyword evidence="3" id="KW-0547">Nucleotide-binding</keyword>
<dbReference type="PANTHER" id="PTHR43335:SF3">
    <property type="entry name" value="ABC TRANSPORTER"/>
    <property type="match status" value="1"/>
</dbReference>
<evidence type="ECO:0000256" key="1">
    <source>
        <dbReference type="ARBA" id="ARBA00005417"/>
    </source>
</evidence>
<comment type="caution">
    <text evidence="6">The sequence shown here is derived from an EMBL/GenBank/DDBJ whole genome shotgun (WGS) entry which is preliminary data.</text>
</comment>
<keyword evidence="4" id="KW-0067">ATP-binding</keyword>
<organism evidence="6 7">
    <name type="scientific">Conyzicola lurida</name>
    <dbReference type="NCBI Taxonomy" id="1172621"/>
    <lineage>
        <taxon>Bacteria</taxon>
        <taxon>Bacillati</taxon>
        <taxon>Actinomycetota</taxon>
        <taxon>Actinomycetes</taxon>
        <taxon>Micrococcales</taxon>
        <taxon>Microbacteriaceae</taxon>
        <taxon>Conyzicola</taxon>
    </lineage>
</organism>
<accession>A0A841AIK1</accession>
<dbReference type="Proteomes" id="UP000536685">
    <property type="component" value="Unassembled WGS sequence"/>
</dbReference>
<feature type="domain" description="ABC transporter" evidence="5">
    <location>
        <begin position="7"/>
        <end position="237"/>
    </location>
</feature>
<protein>
    <submittedName>
        <fullName evidence="6">ABC-type multidrug transport system ATPase subunit</fullName>
    </submittedName>
</protein>
<name>A0A841AIK1_9MICO</name>
<dbReference type="SMART" id="SM00382">
    <property type="entry name" value="AAA"/>
    <property type="match status" value="1"/>
</dbReference>
<dbReference type="EMBL" id="JACHMJ010000001">
    <property type="protein sequence ID" value="MBB5842274.1"/>
    <property type="molecule type" value="Genomic_DNA"/>
</dbReference>
<dbReference type="CDD" id="cd03230">
    <property type="entry name" value="ABC_DR_subfamily_A"/>
    <property type="match status" value="1"/>
</dbReference>
<dbReference type="GO" id="GO:0005524">
    <property type="term" value="F:ATP binding"/>
    <property type="evidence" value="ECO:0007669"/>
    <property type="project" value="UniProtKB-KW"/>
</dbReference>